<dbReference type="Proteomes" id="UP001283341">
    <property type="component" value="Unassembled WGS sequence"/>
</dbReference>
<reference evidence="3" key="1">
    <citation type="journal article" date="2023" name="Mol. Phylogenet. Evol.">
        <title>Genome-scale phylogeny and comparative genomics of the fungal order Sordariales.</title>
        <authorList>
            <person name="Hensen N."/>
            <person name="Bonometti L."/>
            <person name="Westerberg I."/>
            <person name="Brannstrom I.O."/>
            <person name="Guillou S."/>
            <person name="Cros-Aarteil S."/>
            <person name="Calhoun S."/>
            <person name="Haridas S."/>
            <person name="Kuo A."/>
            <person name="Mondo S."/>
            <person name="Pangilinan J."/>
            <person name="Riley R."/>
            <person name="LaButti K."/>
            <person name="Andreopoulos B."/>
            <person name="Lipzen A."/>
            <person name="Chen C."/>
            <person name="Yan M."/>
            <person name="Daum C."/>
            <person name="Ng V."/>
            <person name="Clum A."/>
            <person name="Steindorff A."/>
            <person name="Ohm R.A."/>
            <person name="Martin F."/>
            <person name="Silar P."/>
            <person name="Natvig D.O."/>
            <person name="Lalanne C."/>
            <person name="Gautier V."/>
            <person name="Ament-Velasquez S.L."/>
            <person name="Kruys A."/>
            <person name="Hutchinson M.I."/>
            <person name="Powell A.J."/>
            <person name="Barry K."/>
            <person name="Miller A.N."/>
            <person name="Grigoriev I.V."/>
            <person name="Debuchy R."/>
            <person name="Gladieux P."/>
            <person name="Hiltunen Thoren M."/>
            <person name="Johannesson H."/>
        </authorList>
    </citation>
    <scope>NUCLEOTIDE SEQUENCE</scope>
    <source>
        <strain evidence="3">CBS 118394</strain>
    </source>
</reference>
<dbReference type="AlphaFoldDB" id="A0AAE0HSW0"/>
<evidence type="ECO:0000259" key="2">
    <source>
        <dbReference type="Pfam" id="PF14420"/>
    </source>
</evidence>
<dbReference type="InterPro" id="IPR025676">
    <property type="entry name" value="Clr5_dom"/>
</dbReference>
<evidence type="ECO:0000313" key="3">
    <source>
        <dbReference type="EMBL" id="KAK3312268.1"/>
    </source>
</evidence>
<keyword evidence="4" id="KW-1185">Reference proteome</keyword>
<proteinExistence type="predicted"/>
<feature type="domain" description="Clr5" evidence="2">
    <location>
        <begin position="7"/>
        <end position="60"/>
    </location>
</feature>
<comment type="caution">
    <text evidence="3">The sequence shown here is derived from an EMBL/GenBank/DDBJ whole genome shotgun (WGS) entry which is preliminary data.</text>
</comment>
<name>A0AAE0HSW0_9PEZI</name>
<reference evidence="3" key="2">
    <citation type="submission" date="2023-06" db="EMBL/GenBank/DDBJ databases">
        <authorList>
            <consortium name="Lawrence Berkeley National Laboratory"/>
            <person name="Haridas S."/>
            <person name="Hensen N."/>
            <person name="Bonometti L."/>
            <person name="Westerberg I."/>
            <person name="Brannstrom I.O."/>
            <person name="Guillou S."/>
            <person name="Cros-Aarteil S."/>
            <person name="Calhoun S."/>
            <person name="Kuo A."/>
            <person name="Mondo S."/>
            <person name="Pangilinan J."/>
            <person name="Riley R."/>
            <person name="Labutti K."/>
            <person name="Andreopoulos B."/>
            <person name="Lipzen A."/>
            <person name="Chen C."/>
            <person name="Yanf M."/>
            <person name="Daum C."/>
            <person name="Ng V."/>
            <person name="Clum A."/>
            <person name="Steindorff A."/>
            <person name="Ohm R."/>
            <person name="Martin F."/>
            <person name="Silar P."/>
            <person name="Natvig D."/>
            <person name="Lalanne C."/>
            <person name="Gautier V."/>
            <person name="Ament-Velasquez S.L."/>
            <person name="Kruys A."/>
            <person name="Hutchinson M.I."/>
            <person name="Powell A.J."/>
            <person name="Barry K."/>
            <person name="Miller A.N."/>
            <person name="Grigoriev I.V."/>
            <person name="Debuchy R."/>
            <person name="Gladieux P."/>
            <person name="Thoren M.H."/>
            <person name="Johannesson H."/>
        </authorList>
    </citation>
    <scope>NUCLEOTIDE SEQUENCE</scope>
    <source>
        <strain evidence="3">CBS 118394</strain>
    </source>
</reference>
<protein>
    <recommendedName>
        <fullName evidence="2">Clr5 domain-containing protein</fullName>
    </recommendedName>
</protein>
<gene>
    <name evidence="3" type="ORF">B0H66DRAFT_485643</name>
</gene>
<feature type="compositionally biased region" description="Acidic residues" evidence="1">
    <location>
        <begin position="566"/>
        <end position="580"/>
    </location>
</feature>
<feature type="compositionally biased region" description="Polar residues" evidence="1">
    <location>
        <begin position="585"/>
        <end position="595"/>
    </location>
</feature>
<dbReference type="PANTHER" id="PTHR38788:SF3">
    <property type="entry name" value="CLR5 DOMAIN-CONTAINING PROTEIN"/>
    <property type="match status" value="1"/>
</dbReference>
<sequence length="621" mass="70848">MQASYASPEDWDNHRAEITRLYLDQDKTLREVKEHMEQAYNFVATEKMYKTRIKKWALDKNNKMAEVIYMVRLKNQREGQGKQSEFTIRNRPVDWKDIERYLNRTPGLQAKIAEDGHMELGSNAFGIVCRTPAPNPAEMLSVPPNINASRYVSLHEEIMVLLRDYMRAAFDQELWVHSPTDNCFHGPNGQPAAYRISHWYEMLDVASRWEADEADTVRLINIQMDSIRDIIRDEEPSLISCLILFHYNLSLQKNGLRQYVSPFIANMCDAVLGSAHPLTRLWARIIQLPTEEFSLTVERTAQFRYDYFGSQQQLDSPGVGSTGQRSSSSVFALCQYAASLAPNSPAEVDRISRLMFRDLNLTTPLRFQLDSQIMIKLASLNLYSGNYDTAEEVLERLRGWIVCAEPFAPPYLTALVSSYYREMALLRLKMGRREEASVLFRKGYDYCLNTFGPTAFMTMRLAIAMLCHNISVSPEEVAEWNMVVEQGRLEHLVKEMHYDSAIVWAEPGVATMPGAMRDDTHQHGESSTIMTSFRPAERDVSPLVVAGGDGRIRPAVTPEISHTSPVDDDALDAEAEEETELTLYPSRTPSWSNLQVGEPSYIARHSHSPQEYTYPDPDTLE</sequence>
<accession>A0AAE0HSW0</accession>
<evidence type="ECO:0000256" key="1">
    <source>
        <dbReference type="SAM" id="MobiDB-lite"/>
    </source>
</evidence>
<dbReference type="EMBL" id="JAUEDM010000009">
    <property type="protein sequence ID" value="KAK3312268.1"/>
    <property type="molecule type" value="Genomic_DNA"/>
</dbReference>
<evidence type="ECO:0000313" key="4">
    <source>
        <dbReference type="Proteomes" id="UP001283341"/>
    </source>
</evidence>
<dbReference type="PANTHER" id="PTHR38788">
    <property type="entry name" value="CLR5 DOMAIN-CONTAINING PROTEIN"/>
    <property type="match status" value="1"/>
</dbReference>
<organism evidence="3 4">
    <name type="scientific">Apodospora peruviana</name>
    <dbReference type="NCBI Taxonomy" id="516989"/>
    <lineage>
        <taxon>Eukaryota</taxon>
        <taxon>Fungi</taxon>
        <taxon>Dikarya</taxon>
        <taxon>Ascomycota</taxon>
        <taxon>Pezizomycotina</taxon>
        <taxon>Sordariomycetes</taxon>
        <taxon>Sordariomycetidae</taxon>
        <taxon>Sordariales</taxon>
        <taxon>Lasiosphaeriaceae</taxon>
        <taxon>Apodospora</taxon>
    </lineage>
</organism>
<dbReference type="Pfam" id="PF14420">
    <property type="entry name" value="Clr5"/>
    <property type="match status" value="1"/>
</dbReference>
<feature type="region of interest" description="Disordered" evidence="1">
    <location>
        <begin position="546"/>
        <end position="621"/>
    </location>
</feature>